<reference evidence="1" key="2">
    <citation type="submission" date="2021-04" db="EMBL/GenBank/DDBJ databases">
        <authorList>
            <person name="Gilroy R."/>
        </authorList>
    </citation>
    <scope>NUCLEOTIDE SEQUENCE</scope>
    <source>
        <strain evidence="1">5134</strain>
    </source>
</reference>
<comment type="caution">
    <text evidence="1">The sequence shown here is derived from an EMBL/GenBank/DDBJ whole genome shotgun (WGS) entry which is preliminary data.</text>
</comment>
<name>A0A9D1Z0A6_9BACT</name>
<dbReference type="Proteomes" id="UP000886844">
    <property type="component" value="Unassembled WGS sequence"/>
</dbReference>
<protein>
    <submittedName>
        <fullName evidence="1">Uncharacterized protein</fullName>
    </submittedName>
</protein>
<evidence type="ECO:0000313" key="1">
    <source>
        <dbReference type="EMBL" id="HIY68586.1"/>
    </source>
</evidence>
<organism evidence="1 2">
    <name type="scientific">Candidatus Alistipes intestinigallinarum</name>
    <dbReference type="NCBI Taxonomy" id="2838440"/>
    <lineage>
        <taxon>Bacteria</taxon>
        <taxon>Pseudomonadati</taxon>
        <taxon>Bacteroidota</taxon>
        <taxon>Bacteroidia</taxon>
        <taxon>Bacteroidales</taxon>
        <taxon>Rikenellaceae</taxon>
        <taxon>Alistipes</taxon>
    </lineage>
</organism>
<accession>A0A9D1Z0A6</accession>
<reference evidence="1" key="1">
    <citation type="journal article" date="2021" name="PeerJ">
        <title>Extensive microbial diversity within the chicken gut microbiome revealed by metagenomics and culture.</title>
        <authorList>
            <person name="Gilroy R."/>
            <person name="Ravi A."/>
            <person name="Getino M."/>
            <person name="Pursley I."/>
            <person name="Horton D.L."/>
            <person name="Alikhan N.F."/>
            <person name="Baker D."/>
            <person name="Gharbi K."/>
            <person name="Hall N."/>
            <person name="Watson M."/>
            <person name="Adriaenssens E.M."/>
            <person name="Foster-Nyarko E."/>
            <person name="Jarju S."/>
            <person name="Secka A."/>
            <person name="Antonio M."/>
            <person name="Oren A."/>
            <person name="Chaudhuri R.R."/>
            <person name="La Ragione R."/>
            <person name="Hildebrand F."/>
            <person name="Pallen M.J."/>
        </authorList>
    </citation>
    <scope>NUCLEOTIDE SEQUENCE</scope>
    <source>
        <strain evidence="1">5134</strain>
    </source>
</reference>
<sequence>MAAVLLVGATLTAAGQNIRPHYVSKAESDGVIYHTFPVTLFEHPEAGDLTFDITYKEHRAGRATLNFTCRMARADEVDSVRFVSGEVVMAGPVEKLYLEPGKRDWKHRYTFDLDASQLCGFFDETQQPSVTLYIDGLPWTYRAKRSAWRSYAPIGYRIFEMIRVNEAR</sequence>
<gene>
    <name evidence="1" type="ORF">H9828_04130</name>
</gene>
<dbReference type="AlphaFoldDB" id="A0A9D1Z0A6"/>
<proteinExistence type="predicted"/>
<dbReference type="EMBL" id="DXDA01000035">
    <property type="protein sequence ID" value="HIY68586.1"/>
    <property type="molecule type" value="Genomic_DNA"/>
</dbReference>
<evidence type="ECO:0000313" key="2">
    <source>
        <dbReference type="Proteomes" id="UP000886844"/>
    </source>
</evidence>